<dbReference type="AlphaFoldDB" id="A0A7J7NAX6"/>
<proteinExistence type="predicted"/>
<dbReference type="Proteomes" id="UP000541444">
    <property type="component" value="Unassembled WGS sequence"/>
</dbReference>
<evidence type="ECO:0000259" key="2">
    <source>
        <dbReference type="Pfam" id="PF23603"/>
    </source>
</evidence>
<keyword evidence="1" id="KW-0238">DNA-binding</keyword>
<dbReference type="InterPro" id="IPR031105">
    <property type="entry name" value="TRP_plant"/>
</dbReference>
<feature type="non-terminal residue" evidence="3">
    <location>
        <position position="1"/>
    </location>
</feature>
<name>A0A7J7NAX6_9MAGN</name>
<dbReference type="EMBL" id="JACGCM010000932">
    <property type="protein sequence ID" value="KAF6164391.1"/>
    <property type="molecule type" value="Genomic_DNA"/>
</dbReference>
<dbReference type="SUPFAM" id="SSF54236">
    <property type="entry name" value="Ubiquitin-like"/>
    <property type="match status" value="1"/>
</dbReference>
<accession>A0A7J7NAX6</accession>
<dbReference type="OrthoDB" id="2020981at2759"/>
<comment type="caution">
    <text evidence="3">The sequence shown here is derived from an EMBL/GenBank/DDBJ whole genome shotgun (WGS) entry which is preliminary data.</text>
</comment>
<feature type="domain" description="Telomere repeat-binding protein 1-6-like ubiquitin-like" evidence="2">
    <location>
        <begin position="34"/>
        <end position="98"/>
    </location>
</feature>
<sequence>MGTTVSFFIEKLNINIFRVPKLIIEIPETTTFAMKLRIKSFRVPELTIEIPETATVAFLKRTVAEAVTTMLEGGLQVLQGEQVRDENRTLLLTGILHDDKLDSLGFTLQPNPSPCQPPLCDEDPSFLVHCSTPQPLT</sequence>
<dbReference type="Pfam" id="PF23603">
    <property type="entry name" value="Ubiquitin_TPR1"/>
    <property type="match status" value="1"/>
</dbReference>
<dbReference type="PANTHER" id="PTHR21717">
    <property type="entry name" value="TELOMERIC REPEAT BINDING PROTEIN"/>
    <property type="match status" value="1"/>
</dbReference>
<reference evidence="3 4" key="1">
    <citation type="journal article" date="2020" name="IScience">
        <title>Genome Sequencing of the Endangered Kingdonia uniflora (Circaeasteraceae, Ranunculales) Reveals Potential Mechanisms of Evolutionary Specialization.</title>
        <authorList>
            <person name="Sun Y."/>
            <person name="Deng T."/>
            <person name="Zhang A."/>
            <person name="Moore M.J."/>
            <person name="Landis J.B."/>
            <person name="Lin N."/>
            <person name="Zhang H."/>
            <person name="Zhang X."/>
            <person name="Huang J."/>
            <person name="Zhang X."/>
            <person name="Sun H."/>
            <person name="Wang H."/>
        </authorList>
    </citation>
    <scope>NUCLEOTIDE SEQUENCE [LARGE SCALE GENOMIC DNA]</scope>
    <source>
        <strain evidence="3">TB1705</strain>
        <tissue evidence="3">Leaf</tissue>
    </source>
</reference>
<dbReference type="InterPro" id="IPR029071">
    <property type="entry name" value="Ubiquitin-like_domsf"/>
</dbReference>
<protein>
    <recommendedName>
        <fullName evidence="2">Telomere repeat-binding protein 1-6-like ubiquitin-like domain-containing protein</fullName>
    </recommendedName>
</protein>
<organism evidence="3 4">
    <name type="scientific">Kingdonia uniflora</name>
    <dbReference type="NCBI Taxonomy" id="39325"/>
    <lineage>
        <taxon>Eukaryota</taxon>
        <taxon>Viridiplantae</taxon>
        <taxon>Streptophyta</taxon>
        <taxon>Embryophyta</taxon>
        <taxon>Tracheophyta</taxon>
        <taxon>Spermatophyta</taxon>
        <taxon>Magnoliopsida</taxon>
        <taxon>Ranunculales</taxon>
        <taxon>Circaeasteraceae</taxon>
        <taxon>Kingdonia</taxon>
    </lineage>
</organism>
<keyword evidence="4" id="KW-1185">Reference proteome</keyword>
<evidence type="ECO:0000313" key="4">
    <source>
        <dbReference type="Proteomes" id="UP000541444"/>
    </source>
</evidence>
<evidence type="ECO:0000256" key="1">
    <source>
        <dbReference type="ARBA" id="ARBA00023125"/>
    </source>
</evidence>
<evidence type="ECO:0000313" key="3">
    <source>
        <dbReference type="EMBL" id="KAF6164391.1"/>
    </source>
</evidence>
<gene>
    <name evidence="3" type="ORF">GIB67_037548</name>
</gene>
<dbReference type="InterPro" id="IPR057625">
    <property type="entry name" value="TPR1-6-like_ubiquitin"/>
</dbReference>
<dbReference type="PANTHER" id="PTHR21717:SF70">
    <property type="entry name" value="TELOMERE REPEAT-BINDING PROTEIN 2-RELATED"/>
    <property type="match status" value="1"/>
</dbReference>
<dbReference type="GO" id="GO:0043565">
    <property type="term" value="F:sequence-specific DNA binding"/>
    <property type="evidence" value="ECO:0007669"/>
    <property type="project" value="UniProtKB-ARBA"/>
</dbReference>